<reference evidence="1 2" key="1">
    <citation type="journal article" date="2019" name="Sci. Rep.">
        <title>Orb-weaving spider Araneus ventricosus genome elucidates the spidroin gene catalogue.</title>
        <authorList>
            <person name="Kono N."/>
            <person name="Nakamura H."/>
            <person name="Ohtoshi R."/>
            <person name="Moran D.A.P."/>
            <person name="Shinohara A."/>
            <person name="Yoshida Y."/>
            <person name="Fujiwara M."/>
            <person name="Mori M."/>
            <person name="Tomita M."/>
            <person name="Arakawa K."/>
        </authorList>
    </citation>
    <scope>NUCLEOTIDE SEQUENCE [LARGE SCALE GENOMIC DNA]</scope>
</reference>
<dbReference type="Proteomes" id="UP000499080">
    <property type="component" value="Unassembled WGS sequence"/>
</dbReference>
<gene>
    <name evidence="1" type="ORF">AVEN_36307_1</name>
</gene>
<comment type="caution">
    <text evidence="1">The sequence shown here is derived from an EMBL/GenBank/DDBJ whole genome shotgun (WGS) entry which is preliminary data.</text>
</comment>
<protein>
    <submittedName>
        <fullName evidence="1">Uncharacterized protein</fullName>
    </submittedName>
</protein>
<accession>A0A4Y2QGG6</accession>
<organism evidence="1 2">
    <name type="scientific">Araneus ventricosus</name>
    <name type="common">Orbweaver spider</name>
    <name type="synonym">Epeira ventricosa</name>
    <dbReference type="NCBI Taxonomy" id="182803"/>
    <lineage>
        <taxon>Eukaryota</taxon>
        <taxon>Metazoa</taxon>
        <taxon>Ecdysozoa</taxon>
        <taxon>Arthropoda</taxon>
        <taxon>Chelicerata</taxon>
        <taxon>Arachnida</taxon>
        <taxon>Araneae</taxon>
        <taxon>Araneomorphae</taxon>
        <taxon>Entelegynae</taxon>
        <taxon>Araneoidea</taxon>
        <taxon>Araneidae</taxon>
        <taxon>Araneus</taxon>
    </lineage>
</organism>
<dbReference type="EMBL" id="BGPR01013798">
    <property type="protein sequence ID" value="GBN62297.1"/>
    <property type="molecule type" value="Genomic_DNA"/>
</dbReference>
<keyword evidence="2" id="KW-1185">Reference proteome</keyword>
<proteinExistence type="predicted"/>
<evidence type="ECO:0000313" key="2">
    <source>
        <dbReference type="Proteomes" id="UP000499080"/>
    </source>
</evidence>
<evidence type="ECO:0000313" key="1">
    <source>
        <dbReference type="EMBL" id="GBN62297.1"/>
    </source>
</evidence>
<name>A0A4Y2QGG6_ARAVE</name>
<dbReference type="AlphaFoldDB" id="A0A4Y2QGG6"/>
<sequence length="122" mass="13666">MLLCRFSHVEGCSQIALCNIMQRSAVCVSTWAICCRGKVKPFQVREKWQVSSKKGVAGKDFFPFPATGRVETLGRVLNVDLPVSSSFQSDCQSSIIFYLKIDFRKEFGALTDSGSRCLQQFL</sequence>